<accession>A0A7R6PCF5</accession>
<proteinExistence type="inferred from homology"/>
<organism evidence="4 5">
    <name type="scientific">Amphritea japonica ATCC BAA-1530</name>
    <dbReference type="NCBI Taxonomy" id="1278309"/>
    <lineage>
        <taxon>Bacteria</taxon>
        <taxon>Pseudomonadati</taxon>
        <taxon>Pseudomonadota</taxon>
        <taxon>Gammaproteobacteria</taxon>
        <taxon>Oceanospirillales</taxon>
        <taxon>Oceanospirillaceae</taxon>
        <taxon>Amphritea</taxon>
    </lineage>
</organism>
<dbReference type="RefSeq" id="WP_019622637.1">
    <property type="nucleotide sequence ID" value="NZ_AP014545.1"/>
</dbReference>
<evidence type="ECO:0000259" key="3">
    <source>
        <dbReference type="Pfam" id="PF02230"/>
    </source>
</evidence>
<dbReference type="SUPFAM" id="SSF53474">
    <property type="entry name" value="alpha/beta-Hydrolases"/>
    <property type="match status" value="1"/>
</dbReference>
<evidence type="ECO:0000256" key="1">
    <source>
        <dbReference type="ARBA" id="ARBA00006499"/>
    </source>
</evidence>
<comment type="similarity">
    <text evidence="1">Belongs to the AB hydrolase superfamily. AB hydrolase 2 family.</text>
</comment>
<evidence type="ECO:0000256" key="2">
    <source>
        <dbReference type="ARBA" id="ARBA00022801"/>
    </source>
</evidence>
<dbReference type="GO" id="GO:0016787">
    <property type="term" value="F:hydrolase activity"/>
    <property type="evidence" value="ECO:0007669"/>
    <property type="project" value="UniProtKB-KW"/>
</dbReference>
<gene>
    <name evidence="4" type="ORF">AMJAP_2871</name>
</gene>
<protein>
    <submittedName>
        <fullName evidence="4">Phospholipase/carboxylesterase</fullName>
    </submittedName>
</protein>
<name>A0A7R6PCF5_9GAMM</name>
<dbReference type="InterPro" id="IPR003140">
    <property type="entry name" value="PLipase/COase/thioEstase"/>
</dbReference>
<dbReference type="InterPro" id="IPR050565">
    <property type="entry name" value="LYPA1-2/EST-like"/>
</dbReference>
<dbReference type="OrthoDB" id="9801763at2"/>
<reference evidence="4 5" key="1">
    <citation type="journal article" date="2008" name="Int. J. Syst. Evol. Microbiol.">
        <title>Amphritea japonica sp. nov. and Amphritea balenae sp. nov., isolated from the sediment adjacent to sperm whale carcasses off Kagoshima, Japan.</title>
        <authorList>
            <person name="Miyazaki M."/>
            <person name="Nogi Y."/>
            <person name="Fujiwara Y."/>
            <person name="Kawato M."/>
            <person name="Nagahama T."/>
            <person name="Kubokawa K."/>
            <person name="Horikoshi K."/>
        </authorList>
    </citation>
    <scope>NUCLEOTIDE SEQUENCE [LARGE SCALE GENOMIC DNA]</scope>
    <source>
        <strain evidence="4 5">ATCC BAA-1530</strain>
    </source>
</reference>
<feature type="domain" description="Phospholipase/carboxylesterase/thioesterase" evidence="3">
    <location>
        <begin position="15"/>
        <end position="222"/>
    </location>
</feature>
<dbReference type="InterPro" id="IPR029058">
    <property type="entry name" value="AB_hydrolase_fold"/>
</dbReference>
<keyword evidence="5" id="KW-1185">Reference proteome</keyword>
<dbReference type="PANTHER" id="PTHR10655:SF17">
    <property type="entry name" value="LYSOPHOSPHOLIPASE-LIKE PROTEIN 1"/>
    <property type="match status" value="1"/>
</dbReference>
<evidence type="ECO:0000313" key="4">
    <source>
        <dbReference type="EMBL" id="BBB27457.1"/>
    </source>
</evidence>
<dbReference type="Gene3D" id="3.40.50.1820">
    <property type="entry name" value="alpha/beta hydrolase"/>
    <property type="match status" value="1"/>
</dbReference>
<keyword evidence="2" id="KW-0378">Hydrolase</keyword>
<dbReference type="EMBL" id="AP014545">
    <property type="protein sequence ID" value="BBB27457.1"/>
    <property type="molecule type" value="Genomic_DNA"/>
</dbReference>
<dbReference type="Pfam" id="PF02230">
    <property type="entry name" value="Abhydrolase_2"/>
    <property type="match status" value="1"/>
</dbReference>
<evidence type="ECO:0000313" key="5">
    <source>
        <dbReference type="Proteomes" id="UP000595663"/>
    </source>
</evidence>
<dbReference type="AlphaFoldDB" id="A0A7R6PCF5"/>
<dbReference type="PANTHER" id="PTHR10655">
    <property type="entry name" value="LYSOPHOSPHOLIPASE-RELATED"/>
    <property type="match status" value="1"/>
</dbReference>
<dbReference type="Proteomes" id="UP000595663">
    <property type="component" value="Chromosome"/>
</dbReference>
<dbReference type="KEGG" id="ajp:AMJAP_2871"/>
<sequence>MTEQITGQLLPCVEVEPSQPACATVIWLHGLGADGHDFEPVVPALNLPESLPVRFVFPNAPSQPVTVNGGWVMPAWYDILEMSIERKIDVDGLLQSVQQIKALIQREIDRGIPANRIVLAGFSQGGAVAYHTALCYPQPLAGLLTLSTYMATADLIEQQRSDANQNIPVMIHHGTADDVVPMSLGVQATEKLQQLGYKPQWHSWPVDHGLCFEEVVSIGEWLVRTLETEIN</sequence>